<dbReference type="AlphaFoldDB" id="A0A7I7QNM8"/>
<dbReference type="KEGG" id="msei:MSEDJ_19780"/>
<keyword evidence="2" id="KW-1185">Reference proteome</keyword>
<proteinExistence type="predicted"/>
<evidence type="ECO:0000313" key="1">
    <source>
        <dbReference type="EMBL" id="BBY27882.1"/>
    </source>
</evidence>
<accession>A0A7I7QNM8</accession>
<organism evidence="1 2">
    <name type="scientific">Mycolicibacterium sediminis</name>
    <dbReference type="NCBI Taxonomy" id="1286180"/>
    <lineage>
        <taxon>Bacteria</taxon>
        <taxon>Bacillati</taxon>
        <taxon>Actinomycetota</taxon>
        <taxon>Actinomycetes</taxon>
        <taxon>Mycobacteriales</taxon>
        <taxon>Mycobacteriaceae</taxon>
        <taxon>Mycolicibacterium</taxon>
    </lineage>
</organism>
<name>A0A7I7QNM8_9MYCO</name>
<sequence>MLAAAPDVGDAGVGVEHLERLGLHALEPLAAEFYEGRRVVLGDPRQRVLTGHVLEPEEGVSVSLVIHGLHCGRRAKVG</sequence>
<gene>
    <name evidence="1" type="ORF">MSEDJ_19780</name>
</gene>
<dbReference type="EMBL" id="AP022588">
    <property type="protein sequence ID" value="BBY27882.1"/>
    <property type="molecule type" value="Genomic_DNA"/>
</dbReference>
<evidence type="ECO:0000313" key="2">
    <source>
        <dbReference type="Proteomes" id="UP000467193"/>
    </source>
</evidence>
<dbReference type="Proteomes" id="UP000467193">
    <property type="component" value="Chromosome"/>
</dbReference>
<protein>
    <submittedName>
        <fullName evidence="1">Uncharacterized protein</fullName>
    </submittedName>
</protein>
<reference evidence="1 2" key="1">
    <citation type="journal article" date="2019" name="Emerg. Microbes Infect.">
        <title>Comprehensive subspecies identification of 175 nontuberculous mycobacteria species based on 7547 genomic profiles.</title>
        <authorList>
            <person name="Matsumoto Y."/>
            <person name="Kinjo T."/>
            <person name="Motooka D."/>
            <person name="Nabeya D."/>
            <person name="Jung N."/>
            <person name="Uechi K."/>
            <person name="Horii T."/>
            <person name="Iida T."/>
            <person name="Fujita J."/>
            <person name="Nakamura S."/>
        </authorList>
    </citation>
    <scope>NUCLEOTIDE SEQUENCE [LARGE SCALE GENOMIC DNA]</scope>
    <source>
        <strain evidence="1 2">JCM 17899</strain>
    </source>
</reference>